<comment type="caution">
    <text evidence="1">The sequence shown here is derived from an EMBL/GenBank/DDBJ whole genome shotgun (WGS) entry which is preliminary data.</text>
</comment>
<gene>
    <name evidence="1" type="ORF">DW064_15325</name>
</gene>
<accession>A0AA92V4J3</accession>
<sequence>MWGHDDDLMAWGVWGHGWCSDAWGVWGLLAKLECILLHASVCSRLLKWLNQTTQVVQSAYSSGSIRLLKWLNQRVQPSA</sequence>
<dbReference type="AlphaFoldDB" id="A0AA92V4J3"/>
<organism evidence="1 2">
    <name type="scientific">Segatella copri</name>
    <dbReference type="NCBI Taxonomy" id="165179"/>
    <lineage>
        <taxon>Bacteria</taxon>
        <taxon>Pseudomonadati</taxon>
        <taxon>Bacteroidota</taxon>
        <taxon>Bacteroidia</taxon>
        <taxon>Bacteroidales</taxon>
        <taxon>Prevotellaceae</taxon>
        <taxon>Segatella</taxon>
    </lineage>
</organism>
<name>A0AA92V4J3_9BACT</name>
<evidence type="ECO:0000313" key="2">
    <source>
        <dbReference type="Proteomes" id="UP000284562"/>
    </source>
</evidence>
<dbReference type="Proteomes" id="UP000284562">
    <property type="component" value="Unassembled WGS sequence"/>
</dbReference>
<dbReference type="EMBL" id="QRNN01000119">
    <property type="protein sequence ID" value="RHK44852.1"/>
    <property type="molecule type" value="Genomic_DNA"/>
</dbReference>
<protein>
    <submittedName>
        <fullName evidence="1">Uncharacterized protein</fullName>
    </submittedName>
</protein>
<reference evidence="1 2" key="1">
    <citation type="submission" date="2018-08" db="EMBL/GenBank/DDBJ databases">
        <title>A genome reference for cultivated species of the human gut microbiota.</title>
        <authorList>
            <person name="Zou Y."/>
            <person name="Xue W."/>
            <person name="Luo G."/>
        </authorList>
    </citation>
    <scope>NUCLEOTIDE SEQUENCE [LARGE SCALE GENOMIC DNA]</scope>
    <source>
        <strain evidence="1 2">AF43-2</strain>
    </source>
</reference>
<evidence type="ECO:0000313" key="1">
    <source>
        <dbReference type="EMBL" id="RHK44852.1"/>
    </source>
</evidence>
<proteinExistence type="predicted"/>